<dbReference type="EMBL" id="ML182849">
    <property type="protein sequence ID" value="THU75129.1"/>
    <property type="molecule type" value="Genomic_DNA"/>
</dbReference>
<evidence type="ECO:0000313" key="2">
    <source>
        <dbReference type="EMBL" id="THU75129.1"/>
    </source>
</evidence>
<protein>
    <submittedName>
        <fullName evidence="2">Uncharacterized protein</fullName>
    </submittedName>
</protein>
<proteinExistence type="predicted"/>
<organism evidence="2 3">
    <name type="scientific">Dendrothele bispora (strain CBS 962.96)</name>
    <dbReference type="NCBI Taxonomy" id="1314807"/>
    <lineage>
        <taxon>Eukaryota</taxon>
        <taxon>Fungi</taxon>
        <taxon>Dikarya</taxon>
        <taxon>Basidiomycota</taxon>
        <taxon>Agaricomycotina</taxon>
        <taxon>Agaricomycetes</taxon>
        <taxon>Agaricomycetidae</taxon>
        <taxon>Agaricales</taxon>
        <taxon>Agaricales incertae sedis</taxon>
        <taxon>Dendrothele</taxon>
    </lineage>
</organism>
<gene>
    <name evidence="2" type="ORF">K435DRAFT_881551</name>
</gene>
<sequence length="57" mass="6193">MQWDRPKPELSSAASWNAPNRVEDLPNGIGGIVDGLERLKKDQVSGVKLIAHPQDAS</sequence>
<accession>A0A4S8KIE1</accession>
<name>A0A4S8KIE1_DENBC</name>
<keyword evidence="3" id="KW-1185">Reference proteome</keyword>
<reference evidence="2 3" key="1">
    <citation type="journal article" date="2019" name="Nat. Ecol. Evol.">
        <title>Megaphylogeny resolves global patterns of mushroom evolution.</title>
        <authorList>
            <person name="Varga T."/>
            <person name="Krizsan K."/>
            <person name="Foldi C."/>
            <person name="Dima B."/>
            <person name="Sanchez-Garcia M."/>
            <person name="Sanchez-Ramirez S."/>
            <person name="Szollosi G.J."/>
            <person name="Szarkandi J.G."/>
            <person name="Papp V."/>
            <person name="Albert L."/>
            <person name="Andreopoulos W."/>
            <person name="Angelini C."/>
            <person name="Antonin V."/>
            <person name="Barry K.W."/>
            <person name="Bougher N.L."/>
            <person name="Buchanan P."/>
            <person name="Buyck B."/>
            <person name="Bense V."/>
            <person name="Catcheside P."/>
            <person name="Chovatia M."/>
            <person name="Cooper J."/>
            <person name="Damon W."/>
            <person name="Desjardin D."/>
            <person name="Finy P."/>
            <person name="Geml J."/>
            <person name="Haridas S."/>
            <person name="Hughes K."/>
            <person name="Justo A."/>
            <person name="Karasinski D."/>
            <person name="Kautmanova I."/>
            <person name="Kiss B."/>
            <person name="Kocsube S."/>
            <person name="Kotiranta H."/>
            <person name="LaButti K.M."/>
            <person name="Lechner B.E."/>
            <person name="Liimatainen K."/>
            <person name="Lipzen A."/>
            <person name="Lukacs Z."/>
            <person name="Mihaltcheva S."/>
            <person name="Morgado L.N."/>
            <person name="Niskanen T."/>
            <person name="Noordeloos M.E."/>
            <person name="Ohm R.A."/>
            <person name="Ortiz-Santana B."/>
            <person name="Ovrebo C."/>
            <person name="Racz N."/>
            <person name="Riley R."/>
            <person name="Savchenko A."/>
            <person name="Shiryaev A."/>
            <person name="Soop K."/>
            <person name="Spirin V."/>
            <person name="Szebenyi C."/>
            <person name="Tomsovsky M."/>
            <person name="Tulloss R.E."/>
            <person name="Uehling J."/>
            <person name="Grigoriev I.V."/>
            <person name="Vagvolgyi C."/>
            <person name="Papp T."/>
            <person name="Martin F.M."/>
            <person name="Miettinen O."/>
            <person name="Hibbett D.S."/>
            <person name="Nagy L.G."/>
        </authorList>
    </citation>
    <scope>NUCLEOTIDE SEQUENCE [LARGE SCALE GENOMIC DNA]</scope>
    <source>
        <strain evidence="2 3">CBS 962.96</strain>
    </source>
</reference>
<feature type="region of interest" description="Disordered" evidence="1">
    <location>
        <begin position="1"/>
        <end position="27"/>
    </location>
</feature>
<evidence type="ECO:0000256" key="1">
    <source>
        <dbReference type="SAM" id="MobiDB-lite"/>
    </source>
</evidence>
<dbReference type="Proteomes" id="UP000297245">
    <property type="component" value="Unassembled WGS sequence"/>
</dbReference>
<dbReference type="OrthoDB" id="3233595at2759"/>
<dbReference type="AlphaFoldDB" id="A0A4S8KIE1"/>
<evidence type="ECO:0000313" key="3">
    <source>
        <dbReference type="Proteomes" id="UP000297245"/>
    </source>
</evidence>